<evidence type="ECO:0000259" key="3">
    <source>
        <dbReference type="Pfam" id="PF01642"/>
    </source>
</evidence>
<evidence type="ECO:0000313" key="5">
    <source>
        <dbReference type="Proteomes" id="UP000294723"/>
    </source>
</evidence>
<keyword evidence="4" id="KW-0413">Isomerase</keyword>
<dbReference type="EMBL" id="SMLA01000026">
    <property type="protein sequence ID" value="TDD86879.1"/>
    <property type="molecule type" value="Genomic_DNA"/>
</dbReference>
<dbReference type="EC" id="5.4.99.2" evidence="4"/>
<dbReference type="InterPro" id="IPR006099">
    <property type="entry name" value="MeMalonylCoA_mutase_a/b_cat"/>
</dbReference>
<sequence length="79" mass="8555">MTQIPNFADVPLDAPSGADEDRWRSEVLAATGKESDALAWEAPEGIDVQPLYTESDVDGLDFLSTYPGLAPFLRGPYPT</sequence>
<dbReference type="InterPro" id="IPR016176">
    <property type="entry name" value="Cbl-dep_enz_cat"/>
</dbReference>
<dbReference type="SUPFAM" id="SSF51703">
    <property type="entry name" value="Cobalamin (vitamin B12)-dependent enzymes"/>
    <property type="match status" value="1"/>
</dbReference>
<dbReference type="Proteomes" id="UP000294723">
    <property type="component" value="Unassembled WGS sequence"/>
</dbReference>
<organism evidence="4 5">
    <name type="scientific">Saccharopolyspora karakumensis</name>
    <dbReference type="NCBI Taxonomy" id="2530386"/>
    <lineage>
        <taxon>Bacteria</taxon>
        <taxon>Bacillati</taxon>
        <taxon>Actinomycetota</taxon>
        <taxon>Actinomycetes</taxon>
        <taxon>Pseudonocardiales</taxon>
        <taxon>Pseudonocardiaceae</taxon>
        <taxon>Saccharopolyspora</taxon>
    </lineage>
</organism>
<dbReference type="GO" id="GO:0004494">
    <property type="term" value="F:methylmalonyl-CoA mutase activity"/>
    <property type="evidence" value="ECO:0007669"/>
    <property type="project" value="UniProtKB-EC"/>
</dbReference>
<feature type="non-terminal residue" evidence="4">
    <location>
        <position position="79"/>
    </location>
</feature>
<evidence type="ECO:0000256" key="1">
    <source>
        <dbReference type="ARBA" id="ARBA00011870"/>
    </source>
</evidence>
<feature type="region of interest" description="Disordered" evidence="2">
    <location>
        <begin position="1"/>
        <end position="21"/>
    </location>
</feature>
<keyword evidence="5" id="KW-1185">Reference proteome</keyword>
<name>A0A4R5BM42_9PSEU</name>
<reference evidence="4 5" key="1">
    <citation type="submission" date="2019-03" db="EMBL/GenBank/DDBJ databases">
        <title>Draft genome sequences of novel Actinobacteria.</title>
        <authorList>
            <person name="Sahin N."/>
            <person name="Ay H."/>
            <person name="Saygin H."/>
        </authorList>
    </citation>
    <scope>NUCLEOTIDE SEQUENCE [LARGE SCALE GENOMIC DNA]</scope>
    <source>
        <strain evidence="4 5">5K548</strain>
    </source>
</reference>
<dbReference type="AlphaFoldDB" id="A0A4R5BM42"/>
<protein>
    <submittedName>
        <fullName evidence="4">Methylmalonyl-CoA mutase</fullName>
        <ecNumber evidence="4">5.4.99.2</ecNumber>
    </submittedName>
</protein>
<feature type="domain" description="Methylmalonyl-CoA mutase alpha/beta chain catalytic" evidence="3">
    <location>
        <begin position="43"/>
        <end position="79"/>
    </location>
</feature>
<dbReference type="RefSeq" id="WP_235878578.1">
    <property type="nucleotide sequence ID" value="NZ_SMLA01000026.1"/>
</dbReference>
<dbReference type="Gene3D" id="3.20.20.240">
    <property type="entry name" value="Methylmalonyl-CoA mutase"/>
    <property type="match status" value="1"/>
</dbReference>
<proteinExistence type="predicted"/>
<dbReference type="Pfam" id="PF01642">
    <property type="entry name" value="MM_CoA_mutase"/>
    <property type="match status" value="1"/>
</dbReference>
<evidence type="ECO:0000256" key="2">
    <source>
        <dbReference type="SAM" id="MobiDB-lite"/>
    </source>
</evidence>
<gene>
    <name evidence="4" type="ORF">E1202_17495</name>
</gene>
<comment type="caution">
    <text evidence="4">The sequence shown here is derived from an EMBL/GenBank/DDBJ whole genome shotgun (WGS) entry which is preliminary data.</text>
</comment>
<accession>A0A4R5BM42</accession>
<dbReference type="GO" id="GO:0031419">
    <property type="term" value="F:cobalamin binding"/>
    <property type="evidence" value="ECO:0007669"/>
    <property type="project" value="InterPro"/>
</dbReference>
<evidence type="ECO:0000313" key="4">
    <source>
        <dbReference type="EMBL" id="TDD86879.1"/>
    </source>
</evidence>
<comment type="subunit">
    <text evidence="1">Heterodimer of an alpha and a beta chain.</text>
</comment>